<dbReference type="NCBIfam" id="NF010464">
    <property type="entry name" value="PRK13889.1"/>
    <property type="match status" value="1"/>
</dbReference>
<dbReference type="Gene3D" id="3.30.930.30">
    <property type="match status" value="1"/>
</dbReference>
<protein>
    <submittedName>
        <fullName evidence="5">Ti-type conjugative transfer relaxase TraA</fullName>
    </submittedName>
</protein>
<gene>
    <name evidence="5" type="primary">traA</name>
    <name evidence="5" type="ORF">PYV00_12675</name>
</gene>
<dbReference type="Gene3D" id="3.40.50.300">
    <property type="entry name" value="P-loop containing nucleotide triphosphate hydrolases"/>
    <property type="match status" value="2"/>
</dbReference>
<dbReference type="CDD" id="cd17933">
    <property type="entry name" value="DEXSc_RecD-like"/>
    <property type="match status" value="1"/>
</dbReference>
<comment type="caution">
    <text evidence="5">The sequence shown here is derived from an EMBL/GenBank/DDBJ whole genome shotgun (WGS) entry which is preliminary data.</text>
</comment>
<dbReference type="NCBIfam" id="TIGR02768">
    <property type="entry name" value="TraA_Ti"/>
    <property type="match status" value="1"/>
</dbReference>
<dbReference type="RefSeq" id="WP_275228640.1">
    <property type="nucleotide sequence ID" value="NZ_JARESE010000043.1"/>
</dbReference>
<accession>A0ABT5WS36</accession>
<dbReference type="EMBL" id="JARESE010000043">
    <property type="protein sequence ID" value="MDE8652556.1"/>
    <property type="molecule type" value="Genomic_DNA"/>
</dbReference>
<dbReference type="NCBIfam" id="NF041496">
    <property type="entry name" value="MobQ"/>
    <property type="match status" value="1"/>
</dbReference>
<comment type="similarity">
    <text evidence="1">Belongs to the MobA/MobL family.</text>
</comment>
<keyword evidence="2" id="KW-0184">Conjugation</keyword>
<dbReference type="Proteomes" id="UP001216253">
    <property type="component" value="Unassembled WGS sequence"/>
</dbReference>
<reference evidence="5 6" key="1">
    <citation type="submission" date="2023-03" db="EMBL/GenBank/DDBJ databases">
        <title>NovoSphingobium album sp. nov. isolated from polycyclic aromatic hydrocarbons- and heavy-metal polluted soil.</title>
        <authorList>
            <person name="Liu Z."/>
            <person name="Wang K."/>
        </authorList>
    </citation>
    <scope>NUCLEOTIDE SEQUENCE [LARGE SCALE GENOMIC DNA]</scope>
    <source>
        <strain evidence="5 6">H3SJ31-1</strain>
    </source>
</reference>
<dbReference type="InterPro" id="IPR027417">
    <property type="entry name" value="P-loop_NTPase"/>
</dbReference>
<proteinExistence type="inferred from homology"/>
<evidence type="ECO:0000256" key="1">
    <source>
        <dbReference type="ARBA" id="ARBA00010873"/>
    </source>
</evidence>
<dbReference type="Pfam" id="PF03389">
    <property type="entry name" value="MobA_MobL"/>
    <property type="match status" value="1"/>
</dbReference>
<feature type="domain" description="MobA/MobL protein" evidence="4">
    <location>
        <begin position="18"/>
        <end position="216"/>
    </location>
</feature>
<dbReference type="Pfam" id="PF13604">
    <property type="entry name" value="AAA_30"/>
    <property type="match status" value="1"/>
</dbReference>
<dbReference type="Gene3D" id="2.30.30.940">
    <property type="match status" value="1"/>
</dbReference>
<dbReference type="SUPFAM" id="SSF52540">
    <property type="entry name" value="P-loop containing nucleoside triphosphate hydrolases"/>
    <property type="match status" value="2"/>
</dbReference>
<evidence type="ECO:0000313" key="5">
    <source>
        <dbReference type="EMBL" id="MDE8652556.1"/>
    </source>
</evidence>
<evidence type="ECO:0000256" key="3">
    <source>
        <dbReference type="SAM" id="MobiDB-lite"/>
    </source>
</evidence>
<name>A0ABT5WS36_9SPHN</name>
<keyword evidence="6" id="KW-1185">Reference proteome</keyword>
<sequence>MAIYHFSAKVISRAAGSSAVAAAAYRSASRLHDARIERTHDFSNKAGVVHSEVMLPDGAPEAWRNRERLWNDVEAAEVRKDAQLAREVEFAIPRELNQADGIALARDFVQREFVDRGMVADLNVHWDIGADGEPKPHAHVMLGMREVTEDGFGPKVRDWNRTELLTHWREAWAEHVNQRLAELDIDARIDHRSLDAQGIELEPQHKIGPAAARMAEQGLASERLQEHHAIARANGEKILAKPQIALEAITHQQSTFTTRDLAMFVHRHSEGKDQFDAVMAAVRASPELVKLGQDRRGEDRFTSRAMIETEQRLENATIRLEARRHHGVAERHLDRALAHAEGRGMILSAEQRGALEHVTEGRGLGNVIGYAGTGKSAMLGVAREAWEAAGYEVRGAALSGIAAENLEGGSAITSRTIASLEHQWALDRERLTDKTVLVIDEAGMIGTRQMERVLSEADRCGAKVVLVGDPQQLQAIEAGAAFRSIAERHGSVEITQVRRQQEEWQRDATRQLATGRTAEALEAYREAGMVTESLTREAAREELIGRWDAERAADPHASRMILSHTNQECDELNALARDRMKARGMLVTDIAVKTTRGELLFAAQDRIMFLRNERSLGVKNGTLGSIEAITAARMDVRLDDGRTVAFDHKDYTDLNYGYAATIHKSQGVTVDRTHVLATPGLDRHGAYVALSRHRTGLDLHYGKDDFADRDKLAQVLARDRSKDMASDHDRHHERFAAARGIGRVGEGLGAPVAEHRPAHAPELTPHQPIHTEPAKPRGRFEGLRLRVPSFGAPVQSRSTSGRDTPVPAVPQPQVDLGQTVQRYARAVADIDRMTAQNLPALEYQKKTQVRAAQALEAIAPGALRDLDNAFAREPALVSEAANGRTATAIRAMQLEMEVRTNPELRADRFVQGWQQLRAQRDALRGWDKEDVRTQVEARMKDMAKGVEKDPAMGAALASRSNQLLGKRWSPEWVPGSRNGGMGRDLTDIARAKEIGRELTRSIDRGRNLGMER</sequence>
<evidence type="ECO:0000256" key="2">
    <source>
        <dbReference type="ARBA" id="ARBA00022971"/>
    </source>
</evidence>
<evidence type="ECO:0000313" key="6">
    <source>
        <dbReference type="Proteomes" id="UP001216253"/>
    </source>
</evidence>
<dbReference type="CDD" id="cd18809">
    <property type="entry name" value="SF1_C_RecD"/>
    <property type="match status" value="1"/>
</dbReference>
<dbReference type="InterPro" id="IPR014136">
    <property type="entry name" value="TraA_Ti"/>
</dbReference>
<evidence type="ECO:0000259" key="4">
    <source>
        <dbReference type="Pfam" id="PF03389"/>
    </source>
</evidence>
<feature type="region of interest" description="Disordered" evidence="3">
    <location>
        <begin position="791"/>
        <end position="812"/>
    </location>
</feature>
<organism evidence="5 6">
    <name type="scientific">Novosphingobium album</name>
    <name type="common">ex Liu et al. 2023</name>
    <dbReference type="NCBI Taxonomy" id="3031130"/>
    <lineage>
        <taxon>Bacteria</taxon>
        <taxon>Pseudomonadati</taxon>
        <taxon>Pseudomonadota</taxon>
        <taxon>Alphaproteobacteria</taxon>
        <taxon>Sphingomonadales</taxon>
        <taxon>Sphingomonadaceae</taxon>
        <taxon>Novosphingobium</taxon>
    </lineage>
</organism>
<dbReference type="InterPro" id="IPR005053">
    <property type="entry name" value="MobA_MobL"/>
</dbReference>